<evidence type="ECO:0000313" key="2">
    <source>
        <dbReference type="Proteomes" id="UP001164250"/>
    </source>
</evidence>
<protein>
    <submittedName>
        <fullName evidence="1">Uncharacterized protein</fullName>
    </submittedName>
</protein>
<proteinExistence type="predicted"/>
<keyword evidence="2" id="KW-1185">Reference proteome</keyword>
<accession>A0ACC1AXG7</accession>
<evidence type="ECO:0000313" key="1">
    <source>
        <dbReference type="EMBL" id="KAJ0091384.1"/>
    </source>
</evidence>
<dbReference type="EMBL" id="CM047904">
    <property type="protein sequence ID" value="KAJ0091384.1"/>
    <property type="molecule type" value="Genomic_DNA"/>
</dbReference>
<gene>
    <name evidence="1" type="ORF">Patl1_14505</name>
</gene>
<dbReference type="Proteomes" id="UP001164250">
    <property type="component" value="Chromosome 8"/>
</dbReference>
<organism evidence="1 2">
    <name type="scientific">Pistacia atlantica</name>
    <dbReference type="NCBI Taxonomy" id="434234"/>
    <lineage>
        <taxon>Eukaryota</taxon>
        <taxon>Viridiplantae</taxon>
        <taxon>Streptophyta</taxon>
        <taxon>Embryophyta</taxon>
        <taxon>Tracheophyta</taxon>
        <taxon>Spermatophyta</taxon>
        <taxon>Magnoliopsida</taxon>
        <taxon>eudicotyledons</taxon>
        <taxon>Gunneridae</taxon>
        <taxon>Pentapetalae</taxon>
        <taxon>rosids</taxon>
        <taxon>malvids</taxon>
        <taxon>Sapindales</taxon>
        <taxon>Anacardiaceae</taxon>
        <taxon>Pistacia</taxon>
    </lineage>
</organism>
<comment type="caution">
    <text evidence="1">The sequence shown here is derived from an EMBL/GenBank/DDBJ whole genome shotgun (WGS) entry which is preliminary data.</text>
</comment>
<name>A0ACC1AXG7_9ROSI</name>
<reference evidence="2" key="1">
    <citation type="journal article" date="2023" name="G3 (Bethesda)">
        <title>Genome assembly and association tests identify interacting loci associated with vigor, precocity, and sex in interspecific pistachio rootstocks.</title>
        <authorList>
            <person name="Palmer W."/>
            <person name="Jacygrad E."/>
            <person name="Sagayaradj S."/>
            <person name="Cavanaugh K."/>
            <person name="Han R."/>
            <person name="Bertier L."/>
            <person name="Beede B."/>
            <person name="Kafkas S."/>
            <person name="Golino D."/>
            <person name="Preece J."/>
            <person name="Michelmore R."/>
        </authorList>
    </citation>
    <scope>NUCLEOTIDE SEQUENCE [LARGE SCALE GENOMIC DNA]</scope>
</reference>
<sequence length="125" mass="14638">MYIYTMGDRPYALQMAKLLDPSRVYFGTGVISRDDSTQRHEKGLDIVLGHENALVILDDTENAWKKHKDNLILMERYHFFASSCHQFNNKFKSLSELRRDECELDGALGFVLKVLKQIHHMFFEV</sequence>